<evidence type="ECO:0000313" key="3">
    <source>
        <dbReference type="Proteomes" id="UP001403385"/>
    </source>
</evidence>
<proteinExistence type="predicted"/>
<dbReference type="Proteomes" id="UP001403385">
    <property type="component" value="Unassembled WGS sequence"/>
</dbReference>
<comment type="caution">
    <text evidence="2">The sequence shown here is derived from an EMBL/GenBank/DDBJ whole genome shotgun (WGS) entry which is preliminary data.</text>
</comment>
<evidence type="ECO:0000259" key="1">
    <source>
        <dbReference type="Pfam" id="PF12146"/>
    </source>
</evidence>
<evidence type="ECO:0000313" key="2">
    <source>
        <dbReference type="EMBL" id="MEN7547970.1"/>
    </source>
</evidence>
<dbReference type="InterPro" id="IPR051044">
    <property type="entry name" value="MAG_DAG_Lipase"/>
</dbReference>
<dbReference type="Pfam" id="PF12146">
    <property type="entry name" value="Hydrolase_4"/>
    <property type="match status" value="1"/>
</dbReference>
<dbReference type="Gene3D" id="3.40.50.1820">
    <property type="entry name" value="alpha/beta hydrolase"/>
    <property type="match status" value="1"/>
</dbReference>
<protein>
    <submittedName>
        <fullName evidence="2">Lysophospholipase</fullName>
    </submittedName>
</protein>
<feature type="domain" description="Serine aminopeptidase S33" evidence="1">
    <location>
        <begin position="26"/>
        <end position="262"/>
    </location>
</feature>
<dbReference type="InterPro" id="IPR029058">
    <property type="entry name" value="AB_hydrolase_fold"/>
</dbReference>
<sequence length="284" mass="31884">MTTFQFDWQTGDRLSLKGQGWIPEDTPKAILCQVHGFGEHIGRYEHVAAYYTQKGIGMVGFDLRGHGQSGGLRGYVAQYDDLIADISQCLALLHEKFEGVPILLNGHSMGGNLVMNFIMRYQPEFLKGAIITSPWLRLVRPPGMIKRFLADLMNIIYPKYGESAGIDTTVLSSDPQVGEMYLQDPLVHSRMSARLLTEITRGADYVVKFAGKTRFAFPVLMMHGKADQLTSHLATEEVASQLNGQVTLELWEGMRHELHNEVQKDAVLDKVYAWISQEILNQKG</sequence>
<dbReference type="AlphaFoldDB" id="A0AAW9S899"/>
<dbReference type="RefSeq" id="WP_346820752.1">
    <property type="nucleotide sequence ID" value="NZ_JBDKWZ010000004.1"/>
</dbReference>
<dbReference type="PANTHER" id="PTHR11614">
    <property type="entry name" value="PHOSPHOLIPASE-RELATED"/>
    <property type="match status" value="1"/>
</dbReference>
<reference evidence="2 3" key="1">
    <citation type="submission" date="2024-04" db="EMBL/GenBank/DDBJ databases">
        <title>Novel genus in family Flammeovirgaceae.</title>
        <authorList>
            <person name="Nguyen T.H."/>
            <person name="Vuong T.Q."/>
            <person name="Le H."/>
            <person name="Kim S.-G."/>
        </authorList>
    </citation>
    <scope>NUCLEOTIDE SEQUENCE [LARGE SCALE GENOMIC DNA]</scope>
    <source>
        <strain evidence="2 3">JCM 23209</strain>
    </source>
</reference>
<gene>
    <name evidence="2" type="ORF">AAG747_08620</name>
</gene>
<dbReference type="SUPFAM" id="SSF53474">
    <property type="entry name" value="alpha/beta-Hydrolases"/>
    <property type="match status" value="1"/>
</dbReference>
<dbReference type="InterPro" id="IPR022742">
    <property type="entry name" value="Hydrolase_4"/>
</dbReference>
<organism evidence="2 3">
    <name type="scientific">Rapidithrix thailandica</name>
    <dbReference type="NCBI Taxonomy" id="413964"/>
    <lineage>
        <taxon>Bacteria</taxon>
        <taxon>Pseudomonadati</taxon>
        <taxon>Bacteroidota</taxon>
        <taxon>Cytophagia</taxon>
        <taxon>Cytophagales</taxon>
        <taxon>Flammeovirgaceae</taxon>
        <taxon>Rapidithrix</taxon>
    </lineage>
</organism>
<dbReference type="EMBL" id="JBDKWZ010000004">
    <property type="protein sequence ID" value="MEN7547970.1"/>
    <property type="molecule type" value="Genomic_DNA"/>
</dbReference>
<accession>A0AAW9S899</accession>
<keyword evidence="3" id="KW-1185">Reference proteome</keyword>
<name>A0AAW9S899_9BACT</name>